<dbReference type="GO" id="GO:0009279">
    <property type="term" value="C:cell outer membrane"/>
    <property type="evidence" value="ECO:0007669"/>
    <property type="project" value="UniProtKB-SubCell"/>
</dbReference>
<dbReference type="PROSITE" id="PS52016">
    <property type="entry name" value="TONB_DEPENDENT_REC_3"/>
    <property type="match status" value="1"/>
</dbReference>
<evidence type="ECO:0000256" key="4">
    <source>
        <dbReference type="ARBA" id="ARBA00023136"/>
    </source>
</evidence>
<keyword evidence="3" id="KW-0812">Transmembrane</keyword>
<evidence type="ECO:0000256" key="3">
    <source>
        <dbReference type="ARBA" id="ARBA00022692"/>
    </source>
</evidence>
<keyword evidence="4" id="KW-0472">Membrane</keyword>
<dbReference type="Gene3D" id="2.40.170.20">
    <property type="entry name" value="TonB-dependent receptor, beta-barrel domain"/>
    <property type="match status" value="1"/>
</dbReference>
<dbReference type="InterPro" id="IPR039426">
    <property type="entry name" value="TonB-dep_rcpt-like"/>
</dbReference>
<name>A0A5J4R7V8_9ZZZZ</name>
<organism evidence="6">
    <name type="scientific">termite gut metagenome</name>
    <dbReference type="NCBI Taxonomy" id="433724"/>
    <lineage>
        <taxon>unclassified sequences</taxon>
        <taxon>metagenomes</taxon>
        <taxon>organismal metagenomes</taxon>
    </lineage>
</organism>
<evidence type="ECO:0000313" key="6">
    <source>
        <dbReference type="EMBL" id="KAA6328723.1"/>
    </source>
</evidence>
<keyword evidence="5" id="KW-0998">Cell outer membrane</keyword>
<dbReference type="NCBIfam" id="TIGR04056">
    <property type="entry name" value="OMP_RagA_SusC"/>
    <property type="match status" value="1"/>
</dbReference>
<comment type="subcellular location">
    <subcellularLocation>
        <location evidence="1">Cell outer membrane</location>
        <topology evidence="1">Multi-pass membrane protein</topology>
    </subcellularLocation>
</comment>
<gene>
    <name evidence="6" type="ORF">EZS27_022408</name>
</gene>
<evidence type="ECO:0000256" key="5">
    <source>
        <dbReference type="ARBA" id="ARBA00023237"/>
    </source>
</evidence>
<sequence length="615" mass="69830">MVNPLGRLYDDEGKPTLMTSGTDSQWWNPLQYLVDGAVVNPLKVNRFLGSYYAEVKLPLDGLRFRTNVGIDFHSRQDYTFAAANARGGTTNQAKNSTTETYAYTNENLLFYDKQIGSHSFGATLLQSIQRNKAESVSITGTDFPSDDLLYNDIASASNITAYDSNNQVWSLMSYMGRLNYNYKSKYYATVSMRYDGSSRLADGHQWVSFPAFALAWRINEESFLKDFRNIDNLKLRLGYGVTANTSINPYQTKGVLGKMYYNYGDNLVIGYASSSLPDKTLTWETTGQYNLGIDFGFFRNRISGTIDAYLQNTNNLLLNRQLPVVSGYTSVLTNVGKTKNQGLEISLSTVNVETKNFSWVTDFMFSTNKEEIVELYNGKVDDIGNKWFIGEAINVHYDYKKIGIWQDTPEDQAEMEKYKANGFNFKPGMIKVEDVGGENKDYRINDDDRMILGHVNPSHIFSLGNTFRYKGFDLNVIAYATMGGMLENGIRYCQQSYRNNNIKFNYWTPTNPTNDYPRPNRLEDNIQYETSLYYEKSDFLRIKTVTLGYTLPKKLVNKATVSNCRFYFTAQNPLVFTNFSGVDPEGATTSVGSGYDRTYSSPSYSSWILGVNLSF</sequence>
<evidence type="ECO:0000256" key="1">
    <source>
        <dbReference type="ARBA" id="ARBA00004571"/>
    </source>
</evidence>
<dbReference type="EMBL" id="SNRY01001769">
    <property type="protein sequence ID" value="KAA6328723.1"/>
    <property type="molecule type" value="Genomic_DNA"/>
</dbReference>
<comment type="caution">
    <text evidence="6">The sequence shown here is derived from an EMBL/GenBank/DDBJ whole genome shotgun (WGS) entry which is preliminary data.</text>
</comment>
<dbReference type="InterPro" id="IPR036942">
    <property type="entry name" value="Beta-barrel_TonB_sf"/>
</dbReference>
<evidence type="ECO:0000256" key="2">
    <source>
        <dbReference type="ARBA" id="ARBA00022448"/>
    </source>
</evidence>
<protein>
    <submittedName>
        <fullName evidence="6">TonB-dependent receptor SusC</fullName>
    </submittedName>
</protein>
<dbReference type="InterPro" id="IPR023996">
    <property type="entry name" value="TonB-dep_OMP_SusC/RagA"/>
</dbReference>
<keyword evidence="6" id="KW-0675">Receptor</keyword>
<accession>A0A5J4R7V8</accession>
<dbReference type="SUPFAM" id="SSF56935">
    <property type="entry name" value="Porins"/>
    <property type="match status" value="1"/>
</dbReference>
<proteinExistence type="predicted"/>
<dbReference type="AlphaFoldDB" id="A0A5J4R7V8"/>
<reference evidence="6" key="1">
    <citation type="submission" date="2019-03" db="EMBL/GenBank/DDBJ databases">
        <title>Single cell metagenomics reveals metabolic interactions within the superorganism composed of flagellate Streblomastix strix and complex community of Bacteroidetes bacteria on its surface.</title>
        <authorList>
            <person name="Treitli S.C."/>
            <person name="Kolisko M."/>
            <person name="Husnik F."/>
            <person name="Keeling P."/>
            <person name="Hampl V."/>
        </authorList>
    </citation>
    <scope>NUCLEOTIDE SEQUENCE</scope>
    <source>
        <strain evidence="6">STM</strain>
    </source>
</reference>
<keyword evidence="2" id="KW-0813">Transport</keyword>